<proteinExistence type="predicted"/>
<dbReference type="PANTHER" id="PTHR47595:SF1">
    <property type="entry name" value="MYB_SANT-LIKE DNA-BINDING DOMAIN-CONTAINING PROTEIN"/>
    <property type="match status" value="1"/>
</dbReference>
<sequence length="352" mass="40392">MFSKHAFFRLKLFTRTGEQKGIRFVNCKLRKMSKNRQEIVFVTDKKGNKIFNKDGLVLVQNTANQTFMYVKLFEGLINKPCKEPLKDQNSTFLSPSNTQVPRSQVQSTVQWQGHHHIEAVATSRRDDCDSGPSKDANKEDATNDKANWAPNAITALMAEYKDHATSFQINTKGHIEIWKKISSNLHMNGYLYTHKQCENKFKNLKKRYHAKIDNMKSKQTGAPALRFDYFDIFHEIFGQKPNVEPVALASATRGSASLNILNAVDDDDIFKDDGDENEASTNDIKERKRRAEATPTRNKGKKTKFENAVDEMKKAIEHKSTQQDLRQERLLAAHKEQTDRLINSMDNLIKKL</sequence>
<dbReference type="RefSeq" id="XP_024868353.1">
    <property type="nucleotide sequence ID" value="XM_025012585.1"/>
</dbReference>
<reference evidence="4" key="1">
    <citation type="submission" date="2025-08" db="UniProtKB">
        <authorList>
            <consortium name="RefSeq"/>
        </authorList>
    </citation>
    <scope>IDENTIFICATION</scope>
    <source>
        <tissue evidence="4">Whole body</tissue>
    </source>
</reference>
<feature type="region of interest" description="Disordered" evidence="1">
    <location>
        <begin position="271"/>
        <end position="303"/>
    </location>
</feature>
<evidence type="ECO:0000313" key="4">
    <source>
        <dbReference type="RefSeq" id="XP_024868353.1"/>
    </source>
</evidence>
<dbReference type="OrthoDB" id="7550158at2759"/>
<dbReference type="Proteomes" id="UP000504618">
    <property type="component" value="Unplaced"/>
</dbReference>
<dbReference type="InterPro" id="IPR044822">
    <property type="entry name" value="Myb_DNA-bind_4"/>
</dbReference>
<dbReference type="GeneID" id="112452393"/>
<feature type="region of interest" description="Disordered" evidence="1">
    <location>
        <begin position="122"/>
        <end position="145"/>
    </location>
</feature>
<protein>
    <submittedName>
        <fullName evidence="4">Uncharacterized protein LOC112452393 isoform X1</fullName>
    </submittedName>
</protein>
<dbReference type="Pfam" id="PF13837">
    <property type="entry name" value="Myb_DNA-bind_4"/>
    <property type="match status" value="1"/>
</dbReference>
<dbReference type="Gene3D" id="1.10.10.60">
    <property type="entry name" value="Homeodomain-like"/>
    <property type="match status" value="1"/>
</dbReference>
<accession>A0A6J1PG05</accession>
<feature type="domain" description="Myb/SANT-like DNA-binding" evidence="2">
    <location>
        <begin position="146"/>
        <end position="235"/>
    </location>
</feature>
<keyword evidence="3" id="KW-1185">Reference proteome</keyword>
<evidence type="ECO:0000313" key="3">
    <source>
        <dbReference type="Proteomes" id="UP000504618"/>
    </source>
</evidence>
<dbReference type="PANTHER" id="PTHR47595">
    <property type="entry name" value="HEAT SHOCK 70 KDA PROTEIN 14"/>
    <property type="match status" value="1"/>
</dbReference>
<evidence type="ECO:0000259" key="2">
    <source>
        <dbReference type="Pfam" id="PF13837"/>
    </source>
</evidence>
<evidence type="ECO:0000256" key="1">
    <source>
        <dbReference type="SAM" id="MobiDB-lite"/>
    </source>
</evidence>
<organism evidence="3 4">
    <name type="scientific">Temnothorax curvispinosus</name>
    <dbReference type="NCBI Taxonomy" id="300111"/>
    <lineage>
        <taxon>Eukaryota</taxon>
        <taxon>Metazoa</taxon>
        <taxon>Ecdysozoa</taxon>
        <taxon>Arthropoda</taxon>
        <taxon>Hexapoda</taxon>
        <taxon>Insecta</taxon>
        <taxon>Pterygota</taxon>
        <taxon>Neoptera</taxon>
        <taxon>Endopterygota</taxon>
        <taxon>Hymenoptera</taxon>
        <taxon>Apocrita</taxon>
        <taxon>Aculeata</taxon>
        <taxon>Formicoidea</taxon>
        <taxon>Formicidae</taxon>
        <taxon>Myrmicinae</taxon>
        <taxon>Temnothorax</taxon>
    </lineage>
</organism>
<feature type="compositionally biased region" description="Basic and acidic residues" evidence="1">
    <location>
        <begin position="283"/>
        <end position="292"/>
    </location>
</feature>
<gene>
    <name evidence="4" type="primary">LOC112452393</name>
</gene>
<name>A0A6J1PG05_9HYME</name>
<dbReference type="AlphaFoldDB" id="A0A6J1PG05"/>